<keyword evidence="1" id="KW-0472">Membrane</keyword>
<evidence type="ECO:0000313" key="3">
    <source>
        <dbReference type="Proteomes" id="UP000019024"/>
    </source>
</evidence>
<dbReference type="RefSeq" id="WP_049953322.1">
    <property type="nucleotide sequence ID" value="NZ_CP007055.1"/>
</dbReference>
<dbReference type="eggNOG" id="arCOG11847">
    <property type="taxonomic scope" value="Archaea"/>
</dbReference>
<dbReference type="Proteomes" id="UP000019024">
    <property type="component" value="Chromosome"/>
</dbReference>
<gene>
    <name evidence="2" type="ORF">HALLA_16075</name>
</gene>
<dbReference type="EMBL" id="CP007055">
    <property type="protein sequence ID" value="AHG00092.1"/>
    <property type="molecule type" value="Genomic_DNA"/>
</dbReference>
<reference evidence="2 3" key="1">
    <citation type="submission" date="2014-01" db="EMBL/GenBank/DDBJ databases">
        <authorList>
            <consortium name="DOE Joint Genome Institute"/>
            <person name="Anderson I."/>
            <person name="Huntemann M."/>
            <person name="Han J."/>
            <person name="Chen A."/>
            <person name="Kyrpides N."/>
            <person name="Mavromatis K."/>
            <person name="Markowitz V."/>
            <person name="Palaniappan K."/>
            <person name="Ivanova N."/>
            <person name="Schaumberg A."/>
            <person name="Pati A."/>
            <person name="Liolios K."/>
            <person name="Nordberg H.P."/>
            <person name="Cantor M.N."/>
            <person name="Hua S.X."/>
            <person name="Woyke T."/>
        </authorList>
    </citation>
    <scope>NUCLEOTIDE SEQUENCE [LARGE SCALE GENOMIC DNA]</scope>
    <source>
        <strain evidence="2 3">XH-48</strain>
    </source>
</reference>
<proteinExistence type="predicted"/>
<protein>
    <submittedName>
        <fullName evidence="2">Uncharacterized protein</fullName>
    </submittedName>
</protein>
<organism evidence="2 3">
    <name type="scientific">Halostagnicola larsenii XH-48</name>
    <dbReference type="NCBI Taxonomy" id="797299"/>
    <lineage>
        <taxon>Archaea</taxon>
        <taxon>Methanobacteriati</taxon>
        <taxon>Methanobacteriota</taxon>
        <taxon>Stenosarchaea group</taxon>
        <taxon>Halobacteria</taxon>
        <taxon>Halobacteriales</taxon>
        <taxon>Natrialbaceae</taxon>
        <taxon>Halostagnicola</taxon>
    </lineage>
</organism>
<keyword evidence="1" id="KW-0812">Transmembrane</keyword>
<feature type="transmembrane region" description="Helical" evidence="1">
    <location>
        <begin position="52"/>
        <end position="74"/>
    </location>
</feature>
<sequence>MGPIEWLEEEFVDVSSSRADLREILELVLGSILLLVAATGLTAVFLGRTEALVVTGVLGAVLAITVLSQAYWAITGREDYRDERDG</sequence>
<evidence type="ECO:0000256" key="1">
    <source>
        <dbReference type="SAM" id="Phobius"/>
    </source>
</evidence>
<keyword evidence="1" id="KW-1133">Transmembrane helix</keyword>
<keyword evidence="3" id="KW-1185">Reference proteome</keyword>
<accession>W0JS17</accession>
<dbReference type="STRING" id="797299.HALLA_16075"/>
<name>W0JS17_9EURY</name>
<evidence type="ECO:0000313" key="2">
    <source>
        <dbReference type="EMBL" id="AHG00092.1"/>
    </source>
</evidence>
<dbReference type="AlphaFoldDB" id="W0JS17"/>
<dbReference type="GeneID" id="25145933"/>
<dbReference type="HOGENOM" id="CLU_2519859_0_0_2"/>
<dbReference type="KEGG" id="hlr:HALLA_16075"/>
<feature type="transmembrane region" description="Helical" evidence="1">
    <location>
        <begin position="24"/>
        <end position="46"/>
    </location>
</feature>